<proteinExistence type="predicted"/>
<organism evidence="2 3">
    <name type="scientific">Streptomyces niveiscabiei</name>
    <dbReference type="NCBI Taxonomy" id="164115"/>
    <lineage>
        <taxon>Bacteria</taxon>
        <taxon>Bacillati</taxon>
        <taxon>Actinomycetota</taxon>
        <taxon>Actinomycetes</taxon>
        <taxon>Kitasatosporales</taxon>
        <taxon>Streptomycetaceae</taxon>
        <taxon>Streptomyces</taxon>
    </lineage>
</organism>
<evidence type="ECO:0000313" key="2">
    <source>
        <dbReference type="EMBL" id="MFM9611632.1"/>
    </source>
</evidence>
<protein>
    <submittedName>
        <fullName evidence="2">Cupin domain-containing protein</fullName>
    </submittedName>
</protein>
<dbReference type="InterPro" id="IPR013096">
    <property type="entry name" value="Cupin_2"/>
</dbReference>
<dbReference type="InterPro" id="IPR011051">
    <property type="entry name" value="RmlC_Cupin_sf"/>
</dbReference>
<accession>A0ABW9HU46</accession>
<dbReference type="SUPFAM" id="SSF51182">
    <property type="entry name" value="RmlC-like cupins"/>
    <property type="match status" value="1"/>
</dbReference>
<reference evidence="2 3" key="1">
    <citation type="submission" date="2024-12" db="EMBL/GenBank/DDBJ databases">
        <title>Forecasting of Potato common scab and diversities of Pathogenic streptomyces spp. in china.</title>
        <authorList>
            <person name="Handique U."/>
            <person name="Wu J."/>
        </authorList>
    </citation>
    <scope>NUCLEOTIDE SEQUENCE [LARGE SCALE GENOMIC DNA]</scope>
    <source>
        <strain evidence="2 3">ZRIMU1530</strain>
    </source>
</reference>
<dbReference type="InterPro" id="IPR014710">
    <property type="entry name" value="RmlC-like_jellyroll"/>
</dbReference>
<name>A0ABW9HU46_9ACTN</name>
<feature type="domain" description="Cupin type-2" evidence="1">
    <location>
        <begin position="35"/>
        <end position="97"/>
    </location>
</feature>
<keyword evidence="3" id="KW-1185">Reference proteome</keyword>
<dbReference type="EMBL" id="JBJVNI010000012">
    <property type="protein sequence ID" value="MFM9611632.1"/>
    <property type="molecule type" value="Genomic_DNA"/>
</dbReference>
<dbReference type="Proteomes" id="UP001631957">
    <property type="component" value="Unassembled WGS sequence"/>
</dbReference>
<gene>
    <name evidence="2" type="ORF">ACKI18_23320</name>
</gene>
<comment type="caution">
    <text evidence="2">The sequence shown here is derived from an EMBL/GenBank/DDBJ whole genome shotgun (WGS) entry which is preliminary data.</text>
</comment>
<dbReference type="Gene3D" id="2.60.120.10">
    <property type="entry name" value="Jelly Rolls"/>
    <property type="match status" value="1"/>
</dbReference>
<evidence type="ECO:0000313" key="3">
    <source>
        <dbReference type="Proteomes" id="UP001631957"/>
    </source>
</evidence>
<evidence type="ECO:0000259" key="1">
    <source>
        <dbReference type="Pfam" id="PF07883"/>
    </source>
</evidence>
<dbReference type="Pfam" id="PF07883">
    <property type="entry name" value="Cupin_2"/>
    <property type="match status" value="1"/>
</dbReference>
<sequence>MNEPPILPPDAVHTDPRGAITALPPFATAGTMVIESERGAVRGNHYHHDESHLMYVVSGRMIYIEDDPQLGICVAEVGPGQSVVSPKGVPHTTVFPERTVFVTLSDVDRAGHKYEDAVVRVDPLEERPEVAPYLTGIGPLVTGEPQRRRRQA</sequence>
<dbReference type="RefSeq" id="WP_055718477.1">
    <property type="nucleotide sequence ID" value="NZ_JBJVNI010000012.1"/>
</dbReference>